<dbReference type="PROSITE" id="PS51462">
    <property type="entry name" value="NUDIX"/>
    <property type="match status" value="1"/>
</dbReference>
<dbReference type="Pfam" id="PF00293">
    <property type="entry name" value="NUDIX"/>
    <property type="match status" value="1"/>
</dbReference>
<keyword evidence="3 6" id="KW-0548">Nucleotidyltransferase</keyword>
<evidence type="ECO:0000256" key="3">
    <source>
        <dbReference type="ARBA" id="ARBA00022695"/>
    </source>
</evidence>
<dbReference type="Proteomes" id="UP000887300">
    <property type="component" value="Unassembled WGS sequence"/>
</dbReference>
<dbReference type="AlphaFoldDB" id="A0A8X8GAJ4"/>
<dbReference type="SUPFAM" id="SSF55811">
    <property type="entry name" value="Nudix"/>
    <property type="match status" value="1"/>
</dbReference>
<keyword evidence="2 6" id="KW-0808">Transferase</keyword>
<dbReference type="Pfam" id="PF01467">
    <property type="entry name" value="CTP_transf_like"/>
    <property type="match status" value="1"/>
</dbReference>
<keyword evidence="4 6" id="KW-0378">Hydrolase</keyword>
<dbReference type="PANTHER" id="PTHR21342">
    <property type="entry name" value="PHOSPHOPANTETHEINE ADENYLYLTRANSFERASE"/>
    <property type="match status" value="1"/>
</dbReference>
<dbReference type="RefSeq" id="WP_215885926.1">
    <property type="nucleotide sequence ID" value="NZ_CP134225.1"/>
</dbReference>
<evidence type="ECO:0000259" key="5">
    <source>
        <dbReference type="PROSITE" id="PS51462"/>
    </source>
</evidence>
<dbReference type="InterPro" id="IPR020084">
    <property type="entry name" value="NUDIX_hydrolase_CS"/>
</dbReference>
<dbReference type="EMBL" id="JABBHS010000514">
    <property type="protein sequence ID" value="MBU2724805.1"/>
    <property type="molecule type" value="Genomic_DNA"/>
</dbReference>
<dbReference type="GO" id="GO:0016787">
    <property type="term" value="F:hydrolase activity"/>
    <property type="evidence" value="ECO:0007669"/>
    <property type="project" value="UniProtKB-KW"/>
</dbReference>
<evidence type="ECO:0000313" key="7">
    <source>
        <dbReference type="Proteomes" id="UP000887300"/>
    </source>
</evidence>
<dbReference type="Gene3D" id="3.90.79.10">
    <property type="entry name" value="Nucleoside Triphosphate Pyrophosphohydrolase"/>
    <property type="match status" value="1"/>
</dbReference>
<comment type="cofactor">
    <cofactor evidence="1">
        <name>Mg(2+)</name>
        <dbReference type="ChEBI" id="CHEBI:18420"/>
    </cofactor>
</comment>
<evidence type="ECO:0000256" key="4">
    <source>
        <dbReference type="ARBA" id="ARBA00022801"/>
    </source>
</evidence>
<dbReference type="NCBIfam" id="NF003788">
    <property type="entry name" value="PRK05379.1-5"/>
    <property type="match status" value="1"/>
</dbReference>
<dbReference type="CDD" id="cd18873">
    <property type="entry name" value="NUDIX_NadM_like"/>
    <property type="match status" value="1"/>
</dbReference>
<dbReference type="SUPFAM" id="SSF52374">
    <property type="entry name" value="Nucleotidylyl transferase"/>
    <property type="match status" value="1"/>
</dbReference>
<reference evidence="6" key="1">
    <citation type="journal article" date="2021" name="ISME J.">
        <title>Genomic evolution of the class Acidithiobacillia: deep-branching Proteobacteria living in extreme acidic conditions.</title>
        <authorList>
            <person name="Moya-Beltran A."/>
            <person name="Beard S."/>
            <person name="Rojas-Villalobos C."/>
            <person name="Issotta F."/>
            <person name="Gallardo Y."/>
            <person name="Ulloa R."/>
            <person name="Giaveno A."/>
            <person name="Degli Esposti M."/>
            <person name="Johnson D.B."/>
            <person name="Quatrini R."/>
        </authorList>
    </citation>
    <scope>NUCLEOTIDE SEQUENCE</scope>
    <source>
        <strain evidence="6">DSM 583</strain>
    </source>
</reference>
<proteinExistence type="predicted"/>
<dbReference type="EC" id="3.6.1.-" evidence="6"/>
<dbReference type="PROSITE" id="PS00893">
    <property type="entry name" value="NUDIX_BOX"/>
    <property type="match status" value="1"/>
</dbReference>
<name>A0A8X8GAJ4_ACIFI</name>
<dbReference type="EC" id="2.7.7.1" evidence="6"/>
<evidence type="ECO:0000256" key="2">
    <source>
        <dbReference type="ARBA" id="ARBA00022679"/>
    </source>
</evidence>
<dbReference type="Gene3D" id="3.40.50.620">
    <property type="entry name" value="HUPs"/>
    <property type="match status" value="1"/>
</dbReference>
<dbReference type="NCBIfam" id="NF003786">
    <property type="entry name" value="PRK05379.1-2"/>
    <property type="match status" value="1"/>
</dbReference>
<evidence type="ECO:0000256" key="1">
    <source>
        <dbReference type="ARBA" id="ARBA00001946"/>
    </source>
</evidence>
<dbReference type="InterPro" id="IPR004821">
    <property type="entry name" value="Cyt_trans-like"/>
</dbReference>
<feature type="domain" description="Nudix hydrolase" evidence="5">
    <location>
        <begin position="204"/>
        <end position="343"/>
    </location>
</feature>
<sequence>MPENFDLLVFIGRFQPVHSSHLSIMQAALHRARRLLVLVGSTNVTRSTKNPFSFAERSVMIRASMGELESRVQVCPIKDYPYMEDLWVKGVQDAVQTAALELGAQSIGLIGHEKDESSYYLRMFPQWPLVESPNIDGRSATELRDLILAPNGRGSHLVLESAMPSACVEFVEEFRRLPQYQRLVNEHAFLKSYHRQFASYPYPPVFVTVDAVVIHSGHILLVERKAEPGKGLLALPGGFIDQRERIADGMLRELKEETNIKIPLPVLRGSIKSSRVFDDPDRSQRGRTITHAFHIEFPGGELPRIKGGDDAAKAVWLPLSDFYALDGAMYEDHWHIAAGFIGLT</sequence>
<dbReference type="GO" id="GO:0000309">
    <property type="term" value="F:nicotinamide-nucleotide adenylyltransferase activity"/>
    <property type="evidence" value="ECO:0007669"/>
    <property type="project" value="UniProtKB-EC"/>
</dbReference>
<evidence type="ECO:0000313" key="6">
    <source>
        <dbReference type="EMBL" id="MBU2724805.1"/>
    </source>
</evidence>
<protein>
    <submittedName>
        <fullName evidence="6">Bifunctional nicotinamide-nucleotide adenylyltransferase/Nudix hydroxylase</fullName>
        <ecNumber evidence="6">2.7.7.1</ecNumber>
        <ecNumber evidence="6">3.6.1.-</ecNumber>
    </submittedName>
</protein>
<dbReference type="InterPro" id="IPR014729">
    <property type="entry name" value="Rossmann-like_a/b/a_fold"/>
</dbReference>
<dbReference type="InterPro" id="IPR015797">
    <property type="entry name" value="NUDIX_hydrolase-like_dom_sf"/>
</dbReference>
<comment type="caution">
    <text evidence="6">The sequence shown here is derived from an EMBL/GenBank/DDBJ whole genome shotgun (WGS) entry which is preliminary data.</text>
</comment>
<dbReference type="InterPro" id="IPR000086">
    <property type="entry name" value="NUDIX_hydrolase_dom"/>
</dbReference>
<gene>
    <name evidence="6" type="ORF">HF568_16760</name>
</gene>
<organism evidence="6 7">
    <name type="scientific">Acidithiobacillus ferridurans</name>
    <dbReference type="NCBI Taxonomy" id="1232575"/>
    <lineage>
        <taxon>Bacteria</taxon>
        <taxon>Pseudomonadati</taxon>
        <taxon>Pseudomonadota</taxon>
        <taxon>Acidithiobacillia</taxon>
        <taxon>Acidithiobacillales</taxon>
        <taxon>Acidithiobacillaceae</taxon>
        <taxon>Acidithiobacillus</taxon>
    </lineage>
</organism>
<accession>A0A8X8GAJ4</accession>
<dbReference type="PANTHER" id="PTHR21342:SF0">
    <property type="entry name" value="BIFUNCTIONAL NMN ADENYLYLTRANSFERASE_NUDIX HYDROLASE"/>
    <property type="match status" value="1"/>
</dbReference>